<feature type="binding site" evidence="10">
    <location>
        <begin position="182"/>
        <end position="184"/>
    </location>
    <ligand>
        <name>FAD</name>
        <dbReference type="ChEBI" id="CHEBI:57692"/>
    </ligand>
</feature>
<dbReference type="PIRSF" id="PIRSF000196">
    <property type="entry name" value="Pro_dehydrog"/>
    <property type="match status" value="1"/>
</dbReference>
<keyword evidence="5 10" id="KW-0274">FAD</keyword>
<feature type="binding site" evidence="10">
    <location>
        <position position="196"/>
    </location>
    <ligand>
        <name>FAD</name>
        <dbReference type="ChEBI" id="CHEBI:57692"/>
    </ligand>
</feature>
<evidence type="ECO:0000256" key="8">
    <source>
        <dbReference type="ARBA" id="ARBA00048779"/>
    </source>
</evidence>
<keyword evidence="6" id="KW-0560">Oxidoreductase</keyword>
<feature type="binding site" evidence="9">
    <location>
        <position position="284"/>
    </location>
    <ligand>
        <name>substrate</name>
    </ligand>
</feature>
<dbReference type="InterPro" id="IPR015659">
    <property type="entry name" value="Proline_oxidase"/>
</dbReference>
<feature type="binding site" evidence="10">
    <location>
        <position position="160"/>
    </location>
    <ligand>
        <name>FAD</name>
        <dbReference type="ChEBI" id="CHEBI:57692"/>
    </ligand>
</feature>
<evidence type="ECO:0000256" key="10">
    <source>
        <dbReference type="PIRSR" id="PIRSR000196-2"/>
    </source>
</evidence>
<evidence type="ECO:0000256" key="6">
    <source>
        <dbReference type="ARBA" id="ARBA00023002"/>
    </source>
</evidence>
<comment type="caution">
    <text evidence="12">The sequence shown here is derived from an EMBL/GenBank/DDBJ whole genome shotgun (WGS) entry which is preliminary data.</text>
</comment>
<dbReference type="PANTHER" id="PTHR13914">
    <property type="entry name" value="PROLINE OXIDASE"/>
    <property type="match status" value="1"/>
</dbReference>
<comment type="cofactor">
    <cofactor evidence="10">
        <name>FAD</name>
        <dbReference type="ChEBI" id="CHEBI:57692"/>
    </cofactor>
    <text evidence="10">Binds 1 FAD per subunit.</text>
</comment>
<keyword evidence="13" id="KW-1185">Reference proteome</keyword>
<proteinExistence type="predicted"/>
<dbReference type="GO" id="GO:0004657">
    <property type="term" value="F:proline dehydrogenase activity"/>
    <property type="evidence" value="ECO:0007669"/>
    <property type="project" value="UniProtKB-EC"/>
</dbReference>
<evidence type="ECO:0000256" key="9">
    <source>
        <dbReference type="PIRSR" id="PIRSR000196-1"/>
    </source>
</evidence>
<dbReference type="SUPFAM" id="SSF51730">
    <property type="entry name" value="FAD-linked oxidoreductase"/>
    <property type="match status" value="1"/>
</dbReference>
<evidence type="ECO:0000256" key="7">
    <source>
        <dbReference type="ARBA" id="ARBA00023062"/>
    </source>
</evidence>
<feature type="binding site" evidence="10">
    <location>
        <position position="132"/>
    </location>
    <ligand>
        <name>FAD</name>
        <dbReference type="ChEBI" id="CHEBI:57692"/>
    </ligand>
</feature>
<accession>A0A6V7RLD9</accession>
<evidence type="ECO:0000256" key="4">
    <source>
        <dbReference type="ARBA" id="ARBA00022741"/>
    </source>
</evidence>
<dbReference type="InterPro" id="IPR029041">
    <property type="entry name" value="FAD-linked_oxidoreductase-like"/>
</dbReference>
<dbReference type="GO" id="GO:0010133">
    <property type="term" value="P:L-proline catabolic process to L-glutamate"/>
    <property type="evidence" value="ECO:0007669"/>
    <property type="project" value="UniProtKB-UniPathway"/>
</dbReference>
<comment type="catalytic activity">
    <reaction evidence="8">
        <text>L-proline + a quinone = (S)-1-pyrroline-5-carboxylate + a quinol + H(+)</text>
        <dbReference type="Rhea" id="RHEA:23784"/>
        <dbReference type="ChEBI" id="CHEBI:15378"/>
        <dbReference type="ChEBI" id="CHEBI:17388"/>
        <dbReference type="ChEBI" id="CHEBI:24646"/>
        <dbReference type="ChEBI" id="CHEBI:60039"/>
        <dbReference type="ChEBI" id="CHEBI:132124"/>
        <dbReference type="EC" id="1.5.5.2"/>
    </reaction>
</comment>
<feature type="binding site" evidence="10">
    <location>
        <begin position="222"/>
        <end position="223"/>
    </location>
    <ligand>
        <name>FAD</name>
        <dbReference type="ChEBI" id="CHEBI:57692"/>
    </ligand>
</feature>
<reference evidence="12 13" key="1">
    <citation type="submission" date="2020-07" db="EMBL/GenBank/DDBJ databases">
        <authorList>
            <person name="Criscuolo A."/>
        </authorList>
    </citation>
    <scope>NUCLEOTIDE SEQUENCE [LARGE SCALE GENOMIC DNA]</scope>
    <source>
        <strain evidence="13">CIP 111030</strain>
    </source>
</reference>
<evidence type="ECO:0000313" key="13">
    <source>
        <dbReference type="Proteomes" id="UP000521032"/>
    </source>
</evidence>
<evidence type="ECO:0000256" key="3">
    <source>
        <dbReference type="ARBA" id="ARBA00022630"/>
    </source>
</evidence>
<dbReference type="UniPathway" id="UPA00261">
    <property type="reaction ID" value="UER00373"/>
</dbReference>
<dbReference type="Pfam" id="PF01619">
    <property type="entry name" value="Pro_dh"/>
    <property type="match status" value="1"/>
</dbReference>
<comment type="pathway">
    <text evidence="1">Amino-acid degradation; L-proline degradation into L-glutamate; L-glutamate from L-proline: step 1/2.</text>
</comment>
<dbReference type="PANTHER" id="PTHR13914:SF0">
    <property type="entry name" value="PROLINE DEHYDROGENASE 1, MITOCHONDRIAL"/>
    <property type="match status" value="1"/>
</dbReference>
<feature type="binding site" evidence="9">
    <location>
        <position position="285"/>
    </location>
    <ligand>
        <name>substrate</name>
    </ligand>
</feature>
<name>A0A6V7RLD9_9BACL</name>
<dbReference type="InterPro" id="IPR002872">
    <property type="entry name" value="Proline_DH_dom"/>
</dbReference>
<sequence length="327" mass="37411">MPVLRDLFIALSEVKTFNDASKKMGLRFGAQKVVGGITTEDAVKKIKELNRDGMSVTFDNLGEFITERSEAETEKNKIIEMIRASDKAGIDAHLSVKLTQIGLNIDYDFALKNIREVMEAAKEANMFVNLDMESYPKKIETMEILDELLKEYDNVGTVIQAYLFDSPEDVLKYKDVRLRIVKGAYKEPGNIAYQSKEDIDRSFFELIKTHLTNGTGFTSIATHDHNIINKVKAFVKENNISKDKFEFQMLYGFRTDYQKELVKEGYNFCVYLPYGPDWYAYFMRRIAERPQNINLVVKSVTTNKKFQYGAGAALALLGALFVTKRNK</sequence>
<feature type="domain" description="Proline dehydrogenase" evidence="11">
    <location>
        <begin position="42"/>
        <end position="289"/>
    </location>
</feature>
<dbReference type="AlphaFoldDB" id="A0A6V7RLD9"/>
<evidence type="ECO:0000256" key="2">
    <source>
        <dbReference type="ARBA" id="ARBA00012695"/>
    </source>
</evidence>
<dbReference type="GO" id="GO:0000166">
    <property type="term" value="F:nucleotide binding"/>
    <property type="evidence" value="ECO:0007669"/>
    <property type="project" value="UniProtKB-KW"/>
</dbReference>
<keyword evidence="7" id="KW-0642">Proline metabolism</keyword>
<evidence type="ECO:0000259" key="11">
    <source>
        <dbReference type="Pfam" id="PF01619"/>
    </source>
</evidence>
<dbReference type="RefSeq" id="WP_186088304.1">
    <property type="nucleotide sequence ID" value="NZ_BMDB01000001.1"/>
</dbReference>
<evidence type="ECO:0000313" key="12">
    <source>
        <dbReference type="EMBL" id="CAD2078313.1"/>
    </source>
</evidence>
<dbReference type="EMBL" id="CAJEWE010000010">
    <property type="protein sequence ID" value="CAD2078313.1"/>
    <property type="molecule type" value="Genomic_DNA"/>
</dbReference>
<dbReference type="InterPro" id="IPR008219">
    <property type="entry name" value="PRODH_bac_arc"/>
</dbReference>
<feature type="binding site" evidence="9">
    <location>
        <position position="97"/>
    </location>
    <ligand>
        <name>substrate</name>
    </ligand>
</feature>
<gene>
    <name evidence="12" type="primary">fadM</name>
    <name evidence="12" type="ORF">JEOSCH030_01495</name>
</gene>
<evidence type="ECO:0000256" key="1">
    <source>
        <dbReference type="ARBA" id="ARBA00004739"/>
    </source>
</evidence>
<evidence type="ECO:0000256" key="5">
    <source>
        <dbReference type="ARBA" id="ARBA00022827"/>
    </source>
</evidence>
<dbReference type="Gene3D" id="3.20.20.220">
    <property type="match status" value="1"/>
</dbReference>
<protein>
    <recommendedName>
        <fullName evidence="2">proline dehydrogenase</fullName>
        <ecNumber evidence="2">1.5.5.2</ecNumber>
    </recommendedName>
</protein>
<dbReference type="Proteomes" id="UP000521032">
    <property type="component" value="Unassembled WGS sequence"/>
</dbReference>
<keyword evidence="3" id="KW-0285">Flavoprotein</keyword>
<dbReference type="EC" id="1.5.5.2" evidence="2"/>
<keyword evidence="4 10" id="KW-0547">Nucleotide-binding</keyword>
<organism evidence="12 13">
    <name type="scientific">Phocicoccus schoeneichii</name>
    <dbReference type="NCBI Taxonomy" id="1812261"/>
    <lineage>
        <taxon>Bacteria</taxon>
        <taxon>Bacillati</taxon>
        <taxon>Bacillota</taxon>
        <taxon>Bacilli</taxon>
        <taxon>Bacillales</taxon>
        <taxon>Salinicoccaceae</taxon>
        <taxon>Phocicoccus</taxon>
    </lineage>
</organism>